<evidence type="ECO:0000256" key="4">
    <source>
        <dbReference type="SAM" id="SignalP"/>
    </source>
</evidence>
<dbReference type="PANTHER" id="PTHR11705">
    <property type="entry name" value="PROTEASE FAMILY M14 CARBOXYPEPTIDASE A,B"/>
    <property type="match status" value="1"/>
</dbReference>
<evidence type="ECO:0000259" key="5">
    <source>
        <dbReference type="Pfam" id="PF00246"/>
    </source>
</evidence>
<gene>
    <name evidence="7" type="ORF">ETH_00001580</name>
</gene>
<reference evidence="7" key="3">
    <citation type="submission" date="2013-10" db="EMBL/GenBank/DDBJ databases">
        <authorList>
            <person name="Aslett M."/>
        </authorList>
    </citation>
    <scope>NUCLEOTIDE SEQUENCE [LARGE SCALE GENOMIC DNA]</scope>
    <source>
        <strain evidence="7">Houghton</strain>
    </source>
</reference>
<dbReference type="EMBL" id="JN987530">
    <property type="protein sequence ID" value="AET50753.1"/>
    <property type="molecule type" value="mRNA"/>
</dbReference>
<dbReference type="InterPro" id="IPR000834">
    <property type="entry name" value="Peptidase_M14"/>
</dbReference>
<sequence>MMGGPLLQATWLILLASAALSHLGTNAVRRFAQLEQRAMGAPAAGPRANSFEDSSNGGAPVYALPDFYHSYASMKKELRDLGKSCGLSVHQAALGGVTVEYFHLKESPDPSERLFLLPGDHPRELVAPEVVFSFLKALCSSQEAPEGYSAEALRQKLHVMAVLAVSVPARRAVEKGAYCMRSSPKGVDFNRNWGQSGDSAAAAEKSHPKYPRAPQQPEIQILKSLLKRFQPTVFVSVHSGRFGVYTSNEAPSGEPEKPPSTPSGGAGPPDHLQEAAEGAPTTAGESREQQIAGVVHASACSGHSFDCEFGSIDMFFEAAGNEIDFVKAHLTTDEGEPPVALALEVYRQGNLSNEDAKLKEAKAQLLSLLKAPEELLDLTLPAAADVADLLPQETEGEDSLYTAEALIKWQLTRGPLDRLSCFLSFNPSTQSALNSVVRLWVEALFALAESL</sequence>
<accession>H9B9U3</accession>
<evidence type="ECO:0000256" key="1">
    <source>
        <dbReference type="ARBA" id="ARBA00001947"/>
    </source>
</evidence>
<dbReference type="PANTHER" id="PTHR11705:SF119">
    <property type="entry name" value="OS02G0119300 PROTEIN"/>
    <property type="match status" value="1"/>
</dbReference>
<proteinExistence type="evidence at transcript level"/>
<dbReference type="VEuPathDB" id="ToxoDB:ETH2_1369600"/>
<dbReference type="OrthoDB" id="3626597at2759"/>
<comment type="cofactor">
    <cofactor evidence="1">
        <name>Zn(2+)</name>
        <dbReference type="ChEBI" id="CHEBI:29105"/>
    </cofactor>
</comment>
<evidence type="ECO:0000256" key="2">
    <source>
        <dbReference type="ARBA" id="ARBA00005988"/>
    </source>
</evidence>
<comment type="similarity">
    <text evidence="2">Belongs to the peptidase M14 family.</text>
</comment>
<name>H9B9U3_EIMTE</name>
<dbReference type="RefSeq" id="XP_013228445.1">
    <property type="nucleotide sequence ID" value="XM_013372991.1"/>
</dbReference>
<feature type="region of interest" description="Disordered" evidence="3">
    <location>
        <begin position="246"/>
        <end position="289"/>
    </location>
</feature>
<evidence type="ECO:0000256" key="3">
    <source>
        <dbReference type="SAM" id="MobiDB-lite"/>
    </source>
</evidence>
<keyword evidence="8" id="KW-1185">Reference proteome</keyword>
<dbReference type="AlphaFoldDB" id="H9B9U3"/>
<evidence type="ECO:0000313" key="6">
    <source>
        <dbReference type="EMBL" id="AET50753.1"/>
    </source>
</evidence>
<dbReference type="GO" id="GO:0006508">
    <property type="term" value="P:proteolysis"/>
    <property type="evidence" value="ECO:0007669"/>
    <property type="project" value="InterPro"/>
</dbReference>
<protein>
    <recommendedName>
        <fullName evidence="5">Peptidase M14 domain-containing protein</fullName>
    </recommendedName>
</protein>
<dbReference type="GO" id="GO:0004181">
    <property type="term" value="F:metallocarboxypeptidase activity"/>
    <property type="evidence" value="ECO:0007669"/>
    <property type="project" value="InterPro"/>
</dbReference>
<keyword evidence="4" id="KW-0732">Signal</keyword>
<dbReference type="GO" id="GO:0005615">
    <property type="term" value="C:extracellular space"/>
    <property type="evidence" value="ECO:0007669"/>
    <property type="project" value="TreeGrafter"/>
</dbReference>
<dbReference type="GeneID" id="25249531"/>
<dbReference type="VEuPathDB" id="ToxoDB:ETH_00001580"/>
<dbReference type="Gene3D" id="3.40.630.10">
    <property type="entry name" value="Zn peptidases"/>
    <property type="match status" value="1"/>
</dbReference>
<evidence type="ECO:0000313" key="7">
    <source>
        <dbReference type="EMBL" id="CDJ37607.1"/>
    </source>
</evidence>
<feature type="signal peptide" evidence="4">
    <location>
        <begin position="1"/>
        <end position="21"/>
    </location>
</feature>
<feature type="compositionally biased region" description="Low complexity" evidence="3">
    <location>
        <begin position="275"/>
        <end position="284"/>
    </location>
</feature>
<dbReference type="EMBL" id="HG673769">
    <property type="protein sequence ID" value="CDJ37607.1"/>
    <property type="molecule type" value="Genomic_DNA"/>
</dbReference>
<dbReference type="SUPFAM" id="SSF53187">
    <property type="entry name" value="Zn-dependent exopeptidases"/>
    <property type="match status" value="1"/>
</dbReference>
<reference evidence="6" key="1">
    <citation type="journal article" date="2012" name="BMC Genomics">
        <title>Characterisation of full-length cDNA sequences provides insights into the Eimeria tenella transcriptome.</title>
        <authorList>
            <person name="Amiruddin N."/>
            <person name="Lee X.W."/>
            <person name="Blake D.P."/>
            <person name="Suzuki Y."/>
            <person name="Tay Y.L."/>
            <person name="Lim L.S."/>
            <person name="Tomley F.M."/>
            <person name="Watanabe J."/>
            <person name="Sugimoto C."/>
            <person name="Wan K.L."/>
        </authorList>
    </citation>
    <scope>NUCLEOTIDE SEQUENCE</scope>
    <source>
        <strain evidence="6">Houghton</strain>
    </source>
</reference>
<feature type="domain" description="Peptidase M14" evidence="5">
    <location>
        <begin position="115"/>
        <end position="332"/>
    </location>
</feature>
<feature type="chain" id="PRO_5010835011" description="Peptidase M14 domain-containing protein" evidence="4">
    <location>
        <begin position="22"/>
        <end position="451"/>
    </location>
</feature>
<dbReference type="Proteomes" id="UP000030747">
    <property type="component" value="Unassembled WGS sequence"/>
</dbReference>
<evidence type="ECO:0000313" key="8">
    <source>
        <dbReference type="Proteomes" id="UP000030747"/>
    </source>
</evidence>
<dbReference type="GO" id="GO:0008270">
    <property type="term" value="F:zinc ion binding"/>
    <property type="evidence" value="ECO:0007669"/>
    <property type="project" value="InterPro"/>
</dbReference>
<reference evidence="7" key="2">
    <citation type="submission" date="2013-10" db="EMBL/GenBank/DDBJ databases">
        <title>Genomic analysis of the causative agents of coccidiosis in chickens.</title>
        <authorList>
            <person name="Reid A.J."/>
            <person name="Blake D."/>
            <person name="Billington K."/>
            <person name="Browne H."/>
            <person name="Dunn M."/>
            <person name="Hung S."/>
            <person name="Kawahara F."/>
            <person name="Miranda-Saavedra D."/>
            <person name="Mourier T."/>
            <person name="Nagra H."/>
            <person name="Otto T.D."/>
            <person name="Rawlings N."/>
            <person name="Sanchez A."/>
            <person name="Sanders M."/>
            <person name="Subramaniam C."/>
            <person name="Tay Y."/>
            <person name="Dear P."/>
            <person name="Doerig C."/>
            <person name="Gruber A."/>
            <person name="Parkinson J."/>
            <person name="Shirley M."/>
            <person name="Wan K.L."/>
            <person name="Berriman M."/>
            <person name="Tomley F."/>
            <person name="Pain A."/>
        </authorList>
    </citation>
    <scope>NUCLEOTIDE SEQUENCE [LARGE SCALE GENOMIC DNA]</scope>
    <source>
        <strain evidence="7">Houghton</strain>
    </source>
</reference>
<organism evidence="6">
    <name type="scientific">Eimeria tenella</name>
    <name type="common">Coccidian parasite</name>
    <dbReference type="NCBI Taxonomy" id="5802"/>
    <lineage>
        <taxon>Eukaryota</taxon>
        <taxon>Sar</taxon>
        <taxon>Alveolata</taxon>
        <taxon>Apicomplexa</taxon>
        <taxon>Conoidasida</taxon>
        <taxon>Coccidia</taxon>
        <taxon>Eucoccidiorida</taxon>
        <taxon>Eimeriorina</taxon>
        <taxon>Eimeriidae</taxon>
        <taxon>Eimeria</taxon>
    </lineage>
</organism>
<feature type="region of interest" description="Disordered" evidence="3">
    <location>
        <begin position="189"/>
        <end position="212"/>
    </location>
</feature>
<dbReference type="Pfam" id="PF00246">
    <property type="entry name" value="Peptidase_M14"/>
    <property type="match status" value="1"/>
</dbReference>